<evidence type="ECO:0000256" key="2">
    <source>
        <dbReference type="ARBA" id="ARBA00022475"/>
    </source>
</evidence>
<evidence type="ECO:0000256" key="1">
    <source>
        <dbReference type="ARBA" id="ARBA00004651"/>
    </source>
</evidence>
<dbReference type="GO" id="GO:0022857">
    <property type="term" value="F:transmembrane transporter activity"/>
    <property type="evidence" value="ECO:0007669"/>
    <property type="project" value="TreeGrafter"/>
</dbReference>
<dbReference type="InterPro" id="IPR025857">
    <property type="entry name" value="MacB_PCD"/>
</dbReference>
<dbReference type="EC" id="3.6.3.-" evidence="8"/>
<sequence length="791" mass="89260">MIKTYFQIAWRNLIKNKVFSFINILGLTIGITVCAMIFLFIANQFSFDKFHSQGDRIYRVMRGFDNTKDRAPYLSAPYATALITDYPDDIKKAVRVMPANGLFSFGNIAFNEKKLFIADDDFFELFSFPLIKGNPMTVLKNPTSVVLTEKTAKKYFGDENPIGKILQLDKNKQLTVTGIAKDLPVNSHLDFDLIIPLSNYLDTEPFKAWQNNNLFTYILLDEHKDARQLEKQFPDFMNRHMKAVSTNMGIHFDLALTPLRDVYLESHSAFDSAKHGDKKVIYIFLSIAILILIIACINFMNLSTIRAVDRSKEVGLRKVLGARRLQLMGQFIGESILLTSISCALAMCLLQLLMPVYNQLLGYSLTVPWNSWPIYIFLIAVIIIVGLLAGSYPALYLSTFSPIQALKGKLRFGKGGTLFRHTLVVFQFSISILLIIGTLIISKQMKYVKELGLGYDNQQTVVIPIDNEELYNNLRTFKNELSVSSDIASVSFMSGEPGGFFDSHTFEVEGKNGEKWKSRTEFTDFDYVSTLKLKIIAGRNFSIQHPTDSTRAVLVNRTAASMLGFTPEQAIGKWIKNTIRDQSPRTIIGVIDDFNFLSLKENMDALVVAPSDDLRVALIRLNTKDFPAALKTIRTAFGKVAPLYPFEYSFLDQKFDMLYKTDLRQQRILSLFSGLAIFIACLGLYGLASFTAAKRNKEIGIRKVLGASVSGVTTLLSRDFIKPVLIALIIASPIAWLTMNKWLEDFAYRIEIQWWMFVLAGLVTIGIALITVSWQAIRTAIANPINSLRDE</sequence>
<protein>
    <submittedName>
        <fullName evidence="8">Macrolide export ATP-binding/permease protein MacB</fullName>
        <ecNumber evidence="8">3.6.3.-</ecNumber>
    </submittedName>
</protein>
<keyword evidence="8" id="KW-0378">Hydrolase</keyword>
<accession>A0A2X2JHW3</accession>
<dbReference type="EMBL" id="UAUU01000011">
    <property type="protein sequence ID" value="SPZ91746.1"/>
    <property type="molecule type" value="Genomic_DNA"/>
</dbReference>
<feature type="domain" description="MacB-like periplasmic core" evidence="7">
    <location>
        <begin position="20"/>
        <end position="233"/>
    </location>
</feature>
<keyword evidence="8" id="KW-0067">ATP-binding</keyword>
<evidence type="ECO:0000256" key="5">
    <source>
        <dbReference type="ARBA" id="ARBA00023136"/>
    </source>
</evidence>
<dbReference type="Pfam" id="PF12704">
    <property type="entry name" value="MacB_PCD"/>
    <property type="match status" value="2"/>
</dbReference>
<keyword evidence="5" id="KW-0472">Membrane</keyword>
<dbReference type="Pfam" id="PF02687">
    <property type="entry name" value="FtsX"/>
    <property type="match status" value="2"/>
</dbReference>
<keyword evidence="3" id="KW-0812">Transmembrane</keyword>
<organism evidence="8 9">
    <name type="scientific">Sphingobacterium multivorum</name>
    <dbReference type="NCBI Taxonomy" id="28454"/>
    <lineage>
        <taxon>Bacteria</taxon>
        <taxon>Pseudomonadati</taxon>
        <taxon>Bacteroidota</taxon>
        <taxon>Sphingobacteriia</taxon>
        <taxon>Sphingobacteriales</taxon>
        <taxon>Sphingobacteriaceae</taxon>
        <taxon>Sphingobacterium</taxon>
    </lineage>
</organism>
<gene>
    <name evidence="8" type="primary">macB_17</name>
    <name evidence="8" type="ORF">NCTC11343_03786</name>
</gene>
<dbReference type="GeneID" id="97182409"/>
<dbReference type="GO" id="GO:0005524">
    <property type="term" value="F:ATP binding"/>
    <property type="evidence" value="ECO:0007669"/>
    <property type="project" value="UniProtKB-KW"/>
</dbReference>
<keyword evidence="4" id="KW-1133">Transmembrane helix</keyword>
<keyword evidence="8" id="KW-0547">Nucleotide-binding</keyword>
<evidence type="ECO:0000259" key="6">
    <source>
        <dbReference type="Pfam" id="PF02687"/>
    </source>
</evidence>
<dbReference type="AlphaFoldDB" id="A0A2X2JHW3"/>
<evidence type="ECO:0000313" key="9">
    <source>
        <dbReference type="Proteomes" id="UP000251241"/>
    </source>
</evidence>
<evidence type="ECO:0000259" key="7">
    <source>
        <dbReference type="Pfam" id="PF12704"/>
    </source>
</evidence>
<dbReference type="Proteomes" id="UP000251241">
    <property type="component" value="Unassembled WGS sequence"/>
</dbReference>
<dbReference type="PANTHER" id="PTHR30572">
    <property type="entry name" value="MEMBRANE COMPONENT OF TRANSPORTER-RELATED"/>
    <property type="match status" value="1"/>
</dbReference>
<proteinExistence type="predicted"/>
<dbReference type="GO" id="GO:0016787">
    <property type="term" value="F:hydrolase activity"/>
    <property type="evidence" value="ECO:0007669"/>
    <property type="project" value="UniProtKB-KW"/>
</dbReference>
<reference evidence="8 9" key="1">
    <citation type="submission" date="2018-06" db="EMBL/GenBank/DDBJ databases">
        <authorList>
            <consortium name="Pathogen Informatics"/>
            <person name="Doyle S."/>
        </authorList>
    </citation>
    <scope>NUCLEOTIDE SEQUENCE [LARGE SCALE GENOMIC DNA]</scope>
    <source>
        <strain evidence="8 9">NCTC11343</strain>
    </source>
</reference>
<evidence type="ECO:0000256" key="4">
    <source>
        <dbReference type="ARBA" id="ARBA00022989"/>
    </source>
</evidence>
<dbReference type="RefSeq" id="WP_070563022.1">
    <property type="nucleotide sequence ID" value="NZ_CP069793.1"/>
</dbReference>
<name>A0A2X2JHW3_SPHMU</name>
<feature type="domain" description="MacB-like periplasmic core" evidence="7">
    <location>
        <begin position="430"/>
        <end position="618"/>
    </location>
</feature>
<evidence type="ECO:0000256" key="3">
    <source>
        <dbReference type="ARBA" id="ARBA00022692"/>
    </source>
</evidence>
<dbReference type="InterPro" id="IPR050250">
    <property type="entry name" value="Macrolide_Exporter_MacB"/>
</dbReference>
<feature type="domain" description="ABC3 transporter permease C-terminal" evidence="6">
    <location>
        <begin position="671"/>
        <end position="783"/>
    </location>
</feature>
<dbReference type="PANTHER" id="PTHR30572:SF18">
    <property type="entry name" value="ABC-TYPE MACROLIDE FAMILY EXPORT SYSTEM PERMEASE COMPONENT 2"/>
    <property type="match status" value="1"/>
</dbReference>
<dbReference type="GO" id="GO:0005886">
    <property type="term" value="C:plasma membrane"/>
    <property type="evidence" value="ECO:0007669"/>
    <property type="project" value="UniProtKB-SubCell"/>
</dbReference>
<evidence type="ECO:0000313" key="8">
    <source>
        <dbReference type="EMBL" id="SPZ91746.1"/>
    </source>
</evidence>
<comment type="subcellular location">
    <subcellularLocation>
        <location evidence="1">Cell membrane</location>
        <topology evidence="1">Multi-pass membrane protein</topology>
    </subcellularLocation>
</comment>
<feature type="domain" description="ABC3 transporter permease C-terminal" evidence="6">
    <location>
        <begin position="286"/>
        <end position="402"/>
    </location>
</feature>
<keyword evidence="2" id="KW-1003">Cell membrane</keyword>
<dbReference type="InterPro" id="IPR003838">
    <property type="entry name" value="ABC3_permease_C"/>
</dbReference>